<accession>A0A919MM91</accession>
<evidence type="ECO:0000313" key="3">
    <source>
        <dbReference type="Proteomes" id="UP000647172"/>
    </source>
</evidence>
<dbReference type="AlphaFoldDB" id="A0A919MM91"/>
<name>A0A919MM91_9ACTN</name>
<proteinExistence type="predicted"/>
<reference evidence="2" key="1">
    <citation type="submission" date="2021-01" db="EMBL/GenBank/DDBJ databases">
        <title>Whole genome shotgun sequence of Actinoplanes nipponensis NBRC 14063.</title>
        <authorList>
            <person name="Komaki H."/>
            <person name="Tamura T."/>
        </authorList>
    </citation>
    <scope>NUCLEOTIDE SEQUENCE</scope>
    <source>
        <strain evidence="2">NBRC 14063</strain>
    </source>
</reference>
<dbReference type="EMBL" id="BOMQ01000036">
    <property type="protein sequence ID" value="GIE49612.1"/>
    <property type="molecule type" value="Genomic_DNA"/>
</dbReference>
<keyword evidence="3" id="KW-1185">Reference proteome</keyword>
<evidence type="ECO:0000256" key="1">
    <source>
        <dbReference type="SAM" id="MobiDB-lite"/>
    </source>
</evidence>
<comment type="caution">
    <text evidence="2">The sequence shown here is derived from an EMBL/GenBank/DDBJ whole genome shotgun (WGS) entry which is preliminary data.</text>
</comment>
<evidence type="ECO:0000313" key="2">
    <source>
        <dbReference type="EMBL" id="GIE49612.1"/>
    </source>
</evidence>
<sequence>MVAGEEMWRRQQGHFPKGHDHYYQLGESASKRRHSHEEYEIRIWSDQMAVRDSEWNVSTTGAVTTADRMGPGELSD</sequence>
<protein>
    <submittedName>
        <fullName evidence="2">Uncharacterized protein</fullName>
    </submittedName>
</protein>
<feature type="region of interest" description="Disordered" evidence="1">
    <location>
        <begin position="1"/>
        <end position="37"/>
    </location>
</feature>
<organism evidence="2 3">
    <name type="scientific">Actinoplanes nipponensis</name>
    <dbReference type="NCBI Taxonomy" id="135950"/>
    <lineage>
        <taxon>Bacteria</taxon>
        <taxon>Bacillati</taxon>
        <taxon>Actinomycetota</taxon>
        <taxon>Actinomycetes</taxon>
        <taxon>Micromonosporales</taxon>
        <taxon>Micromonosporaceae</taxon>
        <taxon>Actinoplanes</taxon>
    </lineage>
</organism>
<dbReference type="Proteomes" id="UP000647172">
    <property type="component" value="Unassembled WGS sequence"/>
</dbReference>
<gene>
    <name evidence="2" type="ORF">Ani05nite_31460</name>
</gene>